<reference evidence="5" key="4">
    <citation type="submission" date="2019-01" db="EMBL/GenBank/DDBJ databases">
        <title>Complete genome of Halorubrum ezzemoulense strain FB21.</title>
        <authorList>
            <person name="Feng Y."/>
            <person name="Louyakis A.S."/>
            <person name="Papke R.T."/>
            <person name="Gogarten J.P."/>
        </authorList>
    </citation>
    <scope>NUCLEOTIDE SEQUENCE [LARGE SCALE GENOMIC DNA]</scope>
    <source>
        <strain evidence="5">Fb21</strain>
    </source>
</reference>
<dbReference type="KEGG" id="hezz:EO776_02165"/>
<reference evidence="3" key="3">
    <citation type="journal article" date="2019" name="Microbiol. Resour. Announc.">
        <title>Complete Genome Sequence of Halorubrum ezzemoulense Strain Fb21.</title>
        <authorList>
            <person name="Feng Y."/>
            <person name="Louyakis A.S."/>
            <person name="Makkay A.M."/>
            <person name="Guerrero R.O."/>
            <person name="Papke R.T."/>
            <person name="Gogarten J.P."/>
        </authorList>
    </citation>
    <scope>NUCLEOTIDE SEQUENCE</scope>
    <source>
        <strain evidence="3">Fb21</strain>
    </source>
</reference>
<dbReference type="Proteomes" id="UP000216409">
    <property type="component" value="Unassembled WGS sequence"/>
</dbReference>
<evidence type="ECO:0000313" key="3">
    <source>
        <dbReference type="EMBL" id="QAY18902.1"/>
    </source>
</evidence>
<organism evidence="2 4">
    <name type="scientific">Halorubrum ezzemoulense</name>
    <name type="common">Halorubrum chaoviator</name>
    <dbReference type="NCBI Taxonomy" id="337243"/>
    <lineage>
        <taxon>Archaea</taxon>
        <taxon>Methanobacteriati</taxon>
        <taxon>Methanobacteriota</taxon>
        <taxon>Stenosarchaea group</taxon>
        <taxon>Halobacteria</taxon>
        <taxon>Halobacteriales</taxon>
        <taxon>Haloferacaceae</taxon>
        <taxon>Halorubrum</taxon>
    </lineage>
</organism>
<evidence type="ECO:0000313" key="2">
    <source>
        <dbReference type="EMBL" id="OYR64201.1"/>
    </source>
</evidence>
<feature type="compositionally biased region" description="Basic and acidic residues" evidence="1">
    <location>
        <begin position="159"/>
        <end position="171"/>
    </location>
</feature>
<dbReference type="Proteomes" id="UP000293073">
    <property type="component" value="Chromosome"/>
</dbReference>
<dbReference type="EMBL" id="CP034940">
    <property type="protein sequence ID" value="QAY18902.1"/>
    <property type="molecule type" value="Genomic_DNA"/>
</dbReference>
<reference evidence="2 4" key="1">
    <citation type="journal article" date="2014" name="Front. Microbiol.">
        <title>Population and genomic analysis of the genus Halorubrum.</title>
        <authorList>
            <person name="Fullmer M.S."/>
            <person name="Soucy S.M."/>
            <person name="Swithers K.S."/>
            <person name="Makkay A.M."/>
            <person name="Wheeler R."/>
            <person name="Ventosa A."/>
            <person name="Gogarten J.P."/>
            <person name="Papke R.T."/>
        </authorList>
    </citation>
    <scope>NUCLEOTIDE SEQUENCE [LARGE SCALE GENOMIC DNA]</scope>
    <source>
        <strain evidence="2 4">LD3</strain>
    </source>
</reference>
<dbReference type="AlphaFoldDB" id="A0A256J5X4"/>
<dbReference type="Pfam" id="PF13384">
    <property type="entry name" value="HTH_23"/>
    <property type="match status" value="1"/>
</dbReference>
<gene>
    <name evidence="2" type="ORF">DJ83_00865</name>
    <name evidence="3" type="ORF">EO776_02165</name>
</gene>
<evidence type="ECO:0000256" key="1">
    <source>
        <dbReference type="SAM" id="MobiDB-lite"/>
    </source>
</evidence>
<evidence type="ECO:0000313" key="5">
    <source>
        <dbReference type="Proteomes" id="UP000293073"/>
    </source>
</evidence>
<sequence>MVMSDSGPVQRHLSETALDQELKAAESGKHARRLGFIKNLYQGDSVSDAIAREGRSTSTGYRWRKKWNEGGVDGLLPDYGGGRPPKLSPAAETAFLDEIAQRQPVSTATVEAILKTEFDVEYAADYLPRKLESIGLTYQPPARERVDQQEILETVEWDDKAPVENTGRHPYNEQSSRTEAGWAIAE</sequence>
<feature type="region of interest" description="Disordered" evidence="1">
    <location>
        <begin position="159"/>
        <end position="186"/>
    </location>
</feature>
<proteinExistence type="predicted"/>
<evidence type="ECO:0000313" key="4">
    <source>
        <dbReference type="Proteomes" id="UP000216409"/>
    </source>
</evidence>
<dbReference type="SUPFAM" id="SSF46689">
    <property type="entry name" value="Homeodomain-like"/>
    <property type="match status" value="1"/>
</dbReference>
<dbReference type="EMBL" id="NHOW01000018">
    <property type="protein sequence ID" value="OYR64201.1"/>
    <property type="molecule type" value="Genomic_DNA"/>
</dbReference>
<accession>A0A256J5X4</accession>
<reference evidence="2" key="2">
    <citation type="submission" date="2017-05" db="EMBL/GenBank/DDBJ databases">
        <authorList>
            <person name="Song R."/>
            <person name="Chenine A.L."/>
            <person name="Ruprecht R.M."/>
        </authorList>
    </citation>
    <scope>NUCLEOTIDE SEQUENCE</scope>
    <source>
        <strain evidence="2">LD3</strain>
    </source>
</reference>
<name>A0A256J5X4_HALEZ</name>
<protein>
    <submittedName>
        <fullName evidence="2">Transposase</fullName>
    </submittedName>
</protein>
<dbReference type="InterPro" id="IPR009057">
    <property type="entry name" value="Homeodomain-like_sf"/>
</dbReference>